<dbReference type="PANTHER" id="PTHR20275">
    <property type="entry name" value="NAD KINASE"/>
    <property type="match status" value="1"/>
</dbReference>
<keyword evidence="1 6" id="KW-0808">Transferase</keyword>
<dbReference type="Pfam" id="PF01513">
    <property type="entry name" value="NAD_kinase"/>
    <property type="match status" value="1"/>
</dbReference>
<dbReference type="InterPro" id="IPR016064">
    <property type="entry name" value="NAD/diacylglycerol_kinase_sf"/>
</dbReference>
<keyword evidence="2 6" id="KW-0418">Kinase</keyword>
<dbReference type="Proteomes" id="UP000586947">
    <property type="component" value="Unassembled WGS sequence"/>
</dbReference>
<comment type="function">
    <text evidence="6">Involved in the regulation of the intracellular balance of NAD and NADP, and is a key enzyme in the biosynthesis of NADP. Catalyzes specifically the phosphorylation on 2'-hydroxyl of the adenosine moiety of NAD to yield NADP.</text>
</comment>
<dbReference type="AlphaFoldDB" id="A0A840VUH4"/>
<dbReference type="InterPro" id="IPR017438">
    <property type="entry name" value="ATP-NAD_kinase_N"/>
</dbReference>
<feature type="binding site" evidence="6">
    <location>
        <begin position="171"/>
        <end position="172"/>
    </location>
    <ligand>
        <name>NAD(+)</name>
        <dbReference type="ChEBI" id="CHEBI:57540"/>
    </ligand>
</feature>
<evidence type="ECO:0000313" key="8">
    <source>
        <dbReference type="Proteomes" id="UP000586947"/>
    </source>
</evidence>
<comment type="caution">
    <text evidence="7">The sequence shown here is derived from an EMBL/GenBank/DDBJ whole genome shotgun (WGS) entry which is preliminary data.</text>
</comment>
<dbReference type="GO" id="GO:0005737">
    <property type="term" value="C:cytoplasm"/>
    <property type="evidence" value="ECO:0007669"/>
    <property type="project" value="UniProtKB-SubCell"/>
</dbReference>
<sequence length="352" mass="37073">MLVAVVVHPTRPQAAETAEMVSQICAEHGATSQALNVWQDEQSPADVLAGMAQRPQLVVTIGGDGTLLRGLAVAVEADAPVLGVKAGRVGFLTPFDATDLPRVLGAALAGRAPTQERMLLTLRASRPLHVPPELRTLLRYGRGPDPVPPLPRPGTPDEVGWGVPLGLSALNDVVFEKLGRDRQTSVAVYLSGRLFATYSADGVMVASPTGSTAYSFAAGGPVLSPRLNALVFTPVAPHMAFNRSMVTAPDEPVGVQVLPKSGQVAVVVDGRVHGILDPGDWVAVYPARRRAKLIVADVDDFFGRLRDQFSLADAPAARADAGSEPPLLVYPPDLPVPEELQHLHLPSKSGPA</sequence>
<keyword evidence="8" id="KW-1185">Reference proteome</keyword>
<feature type="binding site" evidence="6">
    <location>
        <position position="182"/>
    </location>
    <ligand>
        <name>NAD(+)</name>
        <dbReference type="ChEBI" id="CHEBI:57540"/>
    </ligand>
</feature>
<dbReference type="GO" id="GO:0005524">
    <property type="term" value="F:ATP binding"/>
    <property type="evidence" value="ECO:0007669"/>
    <property type="project" value="UniProtKB-KW"/>
</dbReference>
<comment type="caution">
    <text evidence="6">Lacks conserved residue(s) required for the propagation of feature annotation.</text>
</comment>
<dbReference type="GO" id="GO:0051287">
    <property type="term" value="F:NAD binding"/>
    <property type="evidence" value="ECO:0007669"/>
    <property type="project" value="UniProtKB-ARBA"/>
</dbReference>
<dbReference type="GO" id="GO:0046872">
    <property type="term" value="F:metal ion binding"/>
    <property type="evidence" value="ECO:0007669"/>
    <property type="project" value="UniProtKB-UniRule"/>
</dbReference>
<dbReference type="Gene3D" id="3.40.50.10330">
    <property type="entry name" value="Probable inorganic polyphosphate/atp-NAD kinase, domain 1"/>
    <property type="match status" value="1"/>
</dbReference>
<gene>
    <name evidence="6" type="primary">nadK</name>
    <name evidence="7" type="ORF">HNR20_000725</name>
</gene>
<evidence type="ECO:0000256" key="1">
    <source>
        <dbReference type="ARBA" id="ARBA00022679"/>
    </source>
</evidence>
<dbReference type="RefSeq" id="WP_184176484.1">
    <property type="nucleotide sequence ID" value="NZ_BMNF01000003.1"/>
</dbReference>
<comment type="cofactor">
    <cofactor evidence="6">
        <name>a divalent metal cation</name>
        <dbReference type="ChEBI" id="CHEBI:60240"/>
    </cofactor>
</comment>
<comment type="subcellular location">
    <subcellularLocation>
        <location evidence="6">Cytoplasm</location>
    </subcellularLocation>
</comment>
<evidence type="ECO:0000256" key="4">
    <source>
        <dbReference type="ARBA" id="ARBA00023027"/>
    </source>
</evidence>
<comment type="similarity">
    <text evidence="6">Belongs to the NAD kinase family.</text>
</comment>
<evidence type="ECO:0000256" key="6">
    <source>
        <dbReference type="HAMAP-Rule" id="MF_00361"/>
    </source>
</evidence>
<evidence type="ECO:0000256" key="2">
    <source>
        <dbReference type="ARBA" id="ARBA00022777"/>
    </source>
</evidence>
<dbReference type="Pfam" id="PF20143">
    <property type="entry name" value="NAD_kinase_C"/>
    <property type="match status" value="1"/>
</dbReference>
<keyword evidence="3 6" id="KW-0521">NADP</keyword>
<dbReference type="HAMAP" id="MF_00361">
    <property type="entry name" value="NAD_kinase"/>
    <property type="match status" value="1"/>
</dbReference>
<dbReference type="SUPFAM" id="SSF111331">
    <property type="entry name" value="NAD kinase/diacylglycerol kinase-like"/>
    <property type="match status" value="1"/>
</dbReference>
<dbReference type="EC" id="2.7.1.23" evidence="6"/>
<dbReference type="PANTHER" id="PTHR20275:SF0">
    <property type="entry name" value="NAD KINASE"/>
    <property type="match status" value="1"/>
</dbReference>
<evidence type="ECO:0000313" key="7">
    <source>
        <dbReference type="EMBL" id="MBB5476220.1"/>
    </source>
</evidence>
<dbReference type="InterPro" id="IPR017437">
    <property type="entry name" value="ATP-NAD_kinase_PpnK-typ_C"/>
</dbReference>
<evidence type="ECO:0000256" key="5">
    <source>
        <dbReference type="ARBA" id="ARBA00047925"/>
    </source>
</evidence>
<proteinExistence type="inferred from homology"/>
<dbReference type="GO" id="GO:0003951">
    <property type="term" value="F:NAD+ kinase activity"/>
    <property type="evidence" value="ECO:0007669"/>
    <property type="project" value="UniProtKB-UniRule"/>
</dbReference>
<keyword evidence="6" id="KW-0547">Nucleotide-binding</keyword>
<name>A0A840VUH4_9ACTN</name>
<keyword evidence="6" id="KW-0963">Cytoplasm</keyword>
<organism evidence="7 8">
    <name type="scientific">Micromonospora parathelypteridis</name>
    <dbReference type="NCBI Taxonomy" id="1839617"/>
    <lineage>
        <taxon>Bacteria</taxon>
        <taxon>Bacillati</taxon>
        <taxon>Actinomycetota</taxon>
        <taxon>Actinomycetes</taxon>
        <taxon>Micromonosporales</taxon>
        <taxon>Micromonosporaceae</taxon>
        <taxon>Micromonospora</taxon>
    </lineage>
</organism>
<dbReference type="EMBL" id="JACHDP010000001">
    <property type="protein sequence ID" value="MBB5476220.1"/>
    <property type="molecule type" value="Genomic_DNA"/>
</dbReference>
<reference evidence="7 8" key="1">
    <citation type="submission" date="2020-08" db="EMBL/GenBank/DDBJ databases">
        <title>Sequencing the genomes of 1000 actinobacteria strains.</title>
        <authorList>
            <person name="Klenk H.-P."/>
        </authorList>
    </citation>
    <scope>NUCLEOTIDE SEQUENCE [LARGE SCALE GENOMIC DNA]</scope>
    <source>
        <strain evidence="7 8">DSM 103125</strain>
    </source>
</reference>
<feature type="binding site" evidence="6">
    <location>
        <position position="69"/>
    </location>
    <ligand>
        <name>NAD(+)</name>
        <dbReference type="ChEBI" id="CHEBI:57540"/>
    </ligand>
</feature>
<feature type="binding site" evidence="6">
    <location>
        <position position="201"/>
    </location>
    <ligand>
        <name>NAD(+)</name>
        <dbReference type="ChEBI" id="CHEBI:57540"/>
    </ligand>
</feature>
<dbReference type="GO" id="GO:0006741">
    <property type="term" value="P:NADP+ biosynthetic process"/>
    <property type="evidence" value="ECO:0007669"/>
    <property type="project" value="UniProtKB-UniRule"/>
</dbReference>
<dbReference type="GO" id="GO:0019674">
    <property type="term" value="P:NAD+ metabolic process"/>
    <property type="evidence" value="ECO:0007669"/>
    <property type="project" value="InterPro"/>
</dbReference>
<keyword evidence="6" id="KW-0067">ATP-binding</keyword>
<dbReference type="InterPro" id="IPR002504">
    <property type="entry name" value="NADK"/>
</dbReference>
<protein>
    <recommendedName>
        <fullName evidence="6">NAD kinase</fullName>
        <ecNumber evidence="6">2.7.1.23</ecNumber>
    </recommendedName>
    <alternativeName>
        <fullName evidence="6">ATP-dependent NAD kinase</fullName>
    </alternativeName>
</protein>
<dbReference type="Gene3D" id="2.60.200.30">
    <property type="entry name" value="Probable inorganic polyphosphate/atp-NAD kinase, domain 2"/>
    <property type="match status" value="1"/>
</dbReference>
<keyword evidence="4 6" id="KW-0520">NAD</keyword>
<feature type="active site" description="Proton acceptor" evidence="6">
    <location>
        <position position="64"/>
    </location>
</feature>
<evidence type="ECO:0000256" key="3">
    <source>
        <dbReference type="ARBA" id="ARBA00022857"/>
    </source>
</evidence>
<feature type="binding site" evidence="6">
    <location>
        <position position="236"/>
    </location>
    <ligand>
        <name>NAD(+)</name>
        <dbReference type="ChEBI" id="CHEBI:57540"/>
    </ligand>
</feature>
<comment type="catalytic activity">
    <reaction evidence="5 6">
        <text>NAD(+) + ATP = ADP + NADP(+) + H(+)</text>
        <dbReference type="Rhea" id="RHEA:18629"/>
        <dbReference type="ChEBI" id="CHEBI:15378"/>
        <dbReference type="ChEBI" id="CHEBI:30616"/>
        <dbReference type="ChEBI" id="CHEBI:57540"/>
        <dbReference type="ChEBI" id="CHEBI:58349"/>
        <dbReference type="ChEBI" id="CHEBI:456216"/>
        <dbReference type="EC" id="2.7.1.23"/>
    </reaction>
</comment>
<accession>A0A840VUH4</accession>
<feature type="binding site" evidence="6">
    <location>
        <begin position="64"/>
        <end position="65"/>
    </location>
    <ligand>
        <name>NAD(+)</name>
        <dbReference type="ChEBI" id="CHEBI:57540"/>
    </ligand>
</feature>